<feature type="transmembrane region" description="Helical" evidence="8">
    <location>
        <begin position="6"/>
        <end position="24"/>
    </location>
</feature>
<dbReference type="EMBL" id="NMVQ01000001">
    <property type="protein sequence ID" value="OYO25182.1"/>
    <property type="molecule type" value="Genomic_DNA"/>
</dbReference>
<keyword evidence="2" id="KW-0813">Transport</keyword>
<feature type="transmembrane region" description="Helical" evidence="8">
    <location>
        <begin position="230"/>
        <end position="249"/>
    </location>
</feature>
<feature type="transmembrane region" description="Helical" evidence="8">
    <location>
        <begin position="269"/>
        <end position="299"/>
    </location>
</feature>
<name>A0A255HCK2_9ACTN</name>
<dbReference type="RefSeq" id="WP_094362390.1">
    <property type="nucleotide sequence ID" value="NZ_NMVQ01000001.1"/>
</dbReference>
<organism evidence="10 11">
    <name type="scientific">Enemella dayhoffiae</name>
    <dbReference type="NCBI Taxonomy" id="2016507"/>
    <lineage>
        <taxon>Bacteria</taxon>
        <taxon>Bacillati</taxon>
        <taxon>Actinomycetota</taxon>
        <taxon>Actinomycetes</taxon>
        <taxon>Propionibacteriales</taxon>
        <taxon>Propionibacteriaceae</taxon>
        <taxon>Enemella</taxon>
    </lineage>
</organism>
<dbReference type="OrthoDB" id="9810860at2"/>
<evidence type="ECO:0000313" key="11">
    <source>
        <dbReference type="Proteomes" id="UP000216311"/>
    </source>
</evidence>
<dbReference type="GO" id="GO:0015297">
    <property type="term" value="F:antiporter activity"/>
    <property type="evidence" value="ECO:0007669"/>
    <property type="project" value="UniProtKB-KW"/>
</dbReference>
<evidence type="ECO:0000256" key="5">
    <source>
        <dbReference type="ARBA" id="ARBA00022989"/>
    </source>
</evidence>
<dbReference type="PANTHER" id="PTHR32507">
    <property type="entry name" value="NA(+)/H(+) ANTIPORTER 1"/>
    <property type="match status" value="1"/>
</dbReference>
<dbReference type="GO" id="GO:1902600">
    <property type="term" value="P:proton transmembrane transport"/>
    <property type="evidence" value="ECO:0007669"/>
    <property type="project" value="InterPro"/>
</dbReference>
<feature type="transmembrane region" description="Helical" evidence="8">
    <location>
        <begin position="388"/>
        <end position="407"/>
    </location>
</feature>
<feature type="transmembrane region" description="Helical" evidence="8">
    <location>
        <begin position="31"/>
        <end position="48"/>
    </location>
</feature>
<feature type="transmembrane region" description="Helical" evidence="8">
    <location>
        <begin position="320"/>
        <end position="340"/>
    </location>
</feature>
<dbReference type="PANTHER" id="PTHR32507:SF8">
    <property type="entry name" value="CNH1P"/>
    <property type="match status" value="1"/>
</dbReference>
<dbReference type="Pfam" id="PF00999">
    <property type="entry name" value="Na_H_Exchanger"/>
    <property type="match status" value="2"/>
</dbReference>
<evidence type="ECO:0000256" key="2">
    <source>
        <dbReference type="ARBA" id="ARBA00022448"/>
    </source>
</evidence>
<evidence type="ECO:0000256" key="7">
    <source>
        <dbReference type="ARBA" id="ARBA00023136"/>
    </source>
</evidence>
<keyword evidence="3" id="KW-0050">Antiport</keyword>
<keyword evidence="6" id="KW-0406">Ion transport</keyword>
<dbReference type="AlphaFoldDB" id="A0A255HCK2"/>
<keyword evidence="4 8" id="KW-0812">Transmembrane</keyword>
<evidence type="ECO:0000259" key="9">
    <source>
        <dbReference type="Pfam" id="PF00999"/>
    </source>
</evidence>
<evidence type="ECO:0000256" key="8">
    <source>
        <dbReference type="SAM" id="Phobius"/>
    </source>
</evidence>
<comment type="subcellular location">
    <subcellularLocation>
        <location evidence="1">Cell membrane</location>
        <topology evidence="1">Multi-pass membrane protein</topology>
    </subcellularLocation>
</comment>
<proteinExistence type="predicted"/>
<keyword evidence="5 8" id="KW-1133">Transmembrane helix</keyword>
<protein>
    <submittedName>
        <fullName evidence="10">Cation transporter</fullName>
    </submittedName>
</protein>
<accession>A0A255HCK2</accession>
<comment type="caution">
    <text evidence="10">The sequence shown here is derived from an EMBL/GenBank/DDBJ whole genome shotgun (WGS) entry which is preliminary data.</text>
</comment>
<evidence type="ECO:0000313" key="10">
    <source>
        <dbReference type="EMBL" id="OYO25182.1"/>
    </source>
</evidence>
<dbReference type="Proteomes" id="UP000216311">
    <property type="component" value="Unassembled WGS sequence"/>
</dbReference>
<feature type="transmembrane region" description="Helical" evidence="8">
    <location>
        <begin position="60"/>
        <end position="80"/>
    </location>
</feature>
<dbReference type="GO" id="GO:0005886">
    <property type="term" value="C:plasma membrane"/>
    <property type="evidence" value="ECO:0007669"/>
    <property type="project" value="UniProtKB-SubCell"/>
</dbReference>
<feature type="domain" description="Cation/H+ exchanger transmembrane" evidence="9">
    <location>
        <begin position="16"/>
        <end position="145"/>
    </location>
</feature>
<evidence type="ECO:0000256" key="1">
    <source>
        <dbReference type="ARBA" id="ARBA00004651"/>
    </source>
</evidence>
<evidence type="ECO:0000256" key="6">
    <source>
        <dbReference type="ARBA" id="ARBA00023065"/>
    </source>
</evidence>
<dbReference type="InterPro" id="IPR006153">
    <property type="entry name" value="Cation/H_exchanger_TM"/>
</dbReference>
<evidence type="ECO:0000256" key="4">
    <source>
        <dbReference type="ARBA" id="ARBA00022692"/>
    </source>
</evidence>
<gene>
    <name evidence="10" type="ORF">CGZ93_01625</name>
</gene>
<feature type="transmembrane region" description="Helical" evidence="8">
    <location>
        <begin position="201"/>
        <end position="223"/>
    </location>
</feature>
<reference evidence="10 11" key="1">
    <citation type="submission" date="2017-07" db="EMBL/GenBank/DDBJ databases">
        <title>Draft whole genome sequences of clinical Proprionibacteriaceae strains.</title>
        <authorList>
            <person name="Bernier A.-M."/>
            <person name="Bernard K."/>
            <person name="Domingo M.-C."/>
        </authorList>
    </citation>
    <scope>NUCLEOTIDE SEQUENCE [LARGE SCALE GENOMIC DNA]</scope>
    <source>
        <strain evidence="10 11">NML 130396</strain>
    </source>
</reference>
<evidence type="ECO:0000256" key="3">
    <source>
        <dbReference type="ARBA" id="ARBA00022449"/>
    </source>
</evidence>
<keyword evidence="7 8" id="KW-0472">Membrane</keyword>
<feature type="transmembrane region" description="Helical" evidence="8">
    <location>
        <begin position="346"/>
        <end position="368"/>
    </location>
</feature>
<keyword evidence="11" id="KW-1185">Reference proteome</keyword>
<feature type="domain" description="Cation/H+ exchanger transmembrane" evidence="9">
    <location>
        <begin position="191"/>
        <end position="443"/>
    </location>
</feature>
<feature type="transmembrane region" description="Helical" evidence="8">
    <location>
        <begin position="419"/>
        <end position="442"/>
    </location>
</feature>
<sequence>MSTDLVYLLGGAALALAVVLPVALARWALSAPLVLVGVGGLIGLLPLDERAFSPFSHPEVTLHLTELCVLVALMGVGLALDRRLSLRRLRSWRDWAVTWRLLGIAMPLTIAGVAVLSWGVLGLAPASALLLGAALSPTDPVLASDVQVGGPATPEPAQGHKNEGDEAVADVEDGDGEAEHIDETDEVRFALTSEAGVNDGLAFPFVYAALLLVSLGSPTEWVWRWIAWELVGKVVIGVAIGAAVGWLVSRVAFRAPRESLRVADKGEPLLALAVLLLTYGVAEVAGGYGFLAVFAAAMTMRSVERHSHYHALMHQMIERLERLLTLTILLLIGISLSSGMLNVLTWGSVAVAVGLVFVIRPLAGWLSLAIADRNEQVAGRPLRRADKLAIGFFGVRGIGTIYYLAYATGKAAFPQEEQLWATAALTIVLSVVVHGVLATPVLSRVERLRGQSG</sequence>
<feature type="transmembrane region" description="Helical" evidence="8">
    <location>
        <begin position="101"/>
        <end position="121"/>
    </location>
</feature>